<proteinExistence type="predicted"/>
<dbReference type="EMBL" id="RBEE01000044">
    <property type="protein sequence ID" value="RNL50199.1"/>
    <property type="molecule type" value="Genomic_DNA"/>
</dbReference>
<organism evidence="1 2">
    <name type="scientific">Pedobacter jejuensis</name>
    <dbReference type="NCBI Taxonomy" id="1268550"/>
    <lineage>
        <taxon>Bacteria</taxon>
        <taxon>Pseudomonadati</taxon>
        <taxon>Bacteroidota</taxon>
        <taxon>Sphingobacteriia</taxon>
        <taxon>Sphingobacteriales</taxon>
        <taxon>Sphingobacteriaceae</taxon>
        <taxon>Pedobacter</taxon>
    </lineage>
</organism>
<dbReference type="Proteomes" id="UP000274046">
    <property type="component" value="Unassembled WGS sequence"/>
</dbReference>
<sequence length="66" mass="7541">MIQPQPQTKDAGFRPIPTLTITPAELQSFKKILTQKKLCIAAKLFVFIDRCILNALWITKSKLTIR</sequence>
<name>A0A3N0BNG2_9SPHI</name>
<evidence type="ECO:0000313" key="2">
    <source>
        <dbReference type="Proteomes" id="UP000274046"/>
    </source>
</evidence>
<comment type="caution">
    <text evidence="1">The sequence shown here is derived from an EMBL/GenBank/DDBJ whole genome shotgun (WGS) entry which is preliminary data.</text>
</comment>
<dbReference type="AlphaFoldDB" id="A0A3N0BNG2"/>
<evidence type="ECO:0000313" key="1">
    <source>
        <dbReference type="EMBL" id="RNL50199.1"/>
    </source>
</evidence>
<keyword evidence="2" id="KW-1185">Reference proteome</keyword>
<accession>A0A3N0BNG2</accession>
<protein>
    <submittedName>
        <fullName evidence="1">Uncharacterized protein</fullName>
    </submittedName>
</protein>
<reference evidence="1 2" key="1">
    <citation type="submission" date="2018-10" db="EMBL/GenBank/DDBJ databases">
        <title>Genome sequencing of Pedobacter jejuensis TNB23.</title>
        <authorList>
            <person name="Cho Y.-J."/>
            <person name="Cho A."/>
            <person name="Kim O.-S."/>
        </authorList>
    </citation>
    <scope>NUCLEOTIDE SEQUENCE [LARGE SCALE GENOMIC DNA]</scope>
    <source>
        <strain evidence="1 2">TNB23</strain>
    </source>
</reference>
<gene>
    <name evidence="1" type="ORF">D7004_18485</name>
</gene>